<dbReference type="Proteomes" id="UP000617355">
    <property type="component" value="Unassembled WGS sequence"/>
</dbReference>
<keyword evidence="2" id="KW-1185">Reference proteome</keyword>
<gene>
    <name evidence="1" type="ORF">GCM10011358_21460</name>
</gene>
<reference evidence="2" key="1">
    <citation type="journal article" date="2019" name="Int. J. Syst. Evol. Microbiol.">
        <title>The Global Catalogue of Microorganisms (GCM) 10K type strain sequencing project: providing services to taxonomists for standard genome sequencing and annotation.</title>
        <authorList>
            <consortium name="The Broad Institute Genomics Platform"/>
            <consortium name="The Broad Institute Genome Sequencing Center for Infectious Disease"/>
            <person name="Wu L."/>
            <person name="Ma J."/>
        </authorList>
    </citation>
    <scope>NUCLEOTIDE SEQUENCE [LARGE SCALE GENOMIC DNA]</scope>
    <source>
        <strain evidence="2">CGMCC 1.12922</strain>
    </source>
</reference>
<evidence type="ECO:0000313" key="2">
    <source>
        <dbReference type="Proteomes" id="UP000617355"/>
    </source>
</evidence>
<evidence type="ECO:0000313" key="1">
    <source>
        <dbReference type="EMBL" id="GGD37421.1"/>
    </source>
</evidence>
<organism evidence="1 2">
    <name type="scientific">Sinisalibacter lacisalsi</name>
    <dbReference type="NCBI Taxonomy" id="1526570"/>
    <lineage>
        <taxon>Bacteria</taxon>
        <taxon>Pseudomonadati</taxon>
        <taxon>Pseudomonadota</taxon>
        <taxon>Alphaproteobacteria</taxon>
        <taxon>Rhodobacterales</taxon>
        <taxon>Roseobacteraceae</taxon>
        <taxon>Sinisalibacter</taxon>
    </lineage>
</organism>
<accession>A0ABQ1QQL9</accession>
<dbReference type="Pfam" id="PF08892">
    <property type="entry name" value="YqcI_YcgG"/>
    <property type="match status" value="1"/>
</dbReference>
<sequence>MTLFAQETITASDYAGPAWHRDVAEDLAARLTPPSDFPCTFSQNAFRRGLVRFIFVETRDAAGLARLRTDLADYIAEARAWDGQVNTAHPLVVAFSAEAARADSVEGYHAIGWEVLQDWHDHDPEPWPEEVAKDPMAAYWSMCFSGMQLFINFSSPAHKQRKSRNLGRHFLFIVNPRERFDIVAGDTPEGNRIRQVIRDRAEAYDGIPHAPELGSFQKGEIEWWQYGITDDNRERSDRCPLKMRG</sequence>
<dbReference type="RefSeq" id="WP_188527651.1">
    <property type="nucleotide sequence ID" value="NZ_BMGI01000003.1"/>
</dbReference>
<proteinExistence type="predicted"/>
<dbReference type="PANTHER" id="PTHR40045">
    <property type="entry name" value="YCGG FAMILY PROTEIN"/>
    <property type="match status" value="1"/>
</dbReference>
<evidence type="ECO:0008006" key="3">
    <source>
        <dbReference type="Google" id="ProtNLM"/>
    </source>
</evidence>
<name>A0ABQ1QQL9_9RHOB</name>
<dbReference type="EMBL" id="BMGI01000003">
    <property type="protein sequence ID" value="GGD37421.1"/>
    <property type="molecule type" value="Genomic_DNA"/>
</dbReference>
<protein>
    <recommendedName>
        <fullName evidence="3">YqcI/YcgG family protein</fullName>
    </recommendedName>
</protein>
<dbReference type="PANTHER" id="PTHR40045:SF1">
    <property type="entry name" value="YQCI_YCGG FAMILY PROTEIN"/>
    <property type="match status" value="1"/>
</dbReference>
<dbReference type="InterPro" id="IPR014988">
    <property type="entry name" value="Uncharacterised_YqcI/YcgG"/>
</dbReference>
<comment type="caution">
    <text evidence="1">The sequence shown here is derived from an EMBL/GenBank/DDBJ whole genome shotgun (WGS) entry which is preliminary data.</text>
</comment>